<dbReference type="InterPro" id="IPR049404">
    <property type="entry name" value="EDC4_C"/>
</dbReference>
<organism evidence="6 7">
    <name type="scientific">Rhipicephalus sanguineus</name>
    <name type="common">Brown dog tick</name>
    <name type="synonym">Ixodes sanguineus</name>
    <dbReference type="NCBI Taxonomy" id="34632"/>
    <lineage>
        <taxon>Eukaryota</taxon>
        <taxon>Metazoa</taxon>
        <taxon>Ecdysozoa</taxon>
        <taxon>Arthropoda</taxon>
        <taxon>Chelicerata</taxon>
        <taxon>Arachnida</taxon>
        <taxon>Acari</taxon>
        <taxon>Parasitiformes</taxon>
        <taxon>Ixodida</taxon>
        <taxon>Ixodoidea</taxon>
        <taxon>Ixodidae</taxon>
        <taxon>Rhipicephalinae</taxon>
        <taxon>Rhipicephalus</taxon>
        <taxon>Rhipicephalus</taxon>
    </lineage>
</organism>
<dbReference type="Pfam" id="PF21289">
    <property type="entry name" value="EDC4_C"/>
    <property type="match status" value="1"/>
</dbReference>
<comment type="subcellular location">
    <subcellularLocation>
        <location evidence="1">Cytoplasm</location>
    </subcellularLocation>
</comment>
<dbReference type="EMBL" id="JABSTV010001245">
    <property type="protein sequence ID" value="KAH7983055.1"/>
    <property type="molecule type" value="Genomic_DNA"/>
</dbReference>
<evidence type="ECO:0000259" key="5">
    <source>
        <dbReference type="Pfam" id="PF21289"/>
    </source>
</evidence>
<dbReference type="GO" id="GO:0000932">
    <property type="term" value="C:P-body"/>
    <property type="evidence" value="ECO:0007669"/>
    <property type="project" value="TreeGrafter"/>
</dbReference>
<dbReference type="PANTHER" id="PTHR15598:SF5">
    <property type="entry name" value="ENHANCER OF MRNA-DECAPPING PROTEIN 4"/>
    <property type="match status" value="1"/>
</dbReference>
<evidence type="ECO:0000256" key="3">
    <source>
        <dbReference type="ARBA" id="ARBA00022574"/>
    </source>
</evidence>
<evidence type="ECO:0000313" key="7">
    <source>
        <dbReference type="Proteomes" id="UP000821837"/>
    </source>
</evidence>
<dbReference type="PANTHER" id="PTHR15598">
    <property type="entry name" value="ENHANCER OF MRNA-DECAPPING PROTEIN 4"/>
    <property type="match status" value="1"/>
</dbReference>
<reference evidence="6" key="1">
    <citation type="journal article" date="2020" name="Cell">
        <title>Large-Scale Comparative Analyses of Tick Genomes Elucidate Their Genetic Diversity and Vector Capacities.</title>
        <authorList>
            <consortium name="Tick Genome and Microbiome Consortium (TIGMIC)"/>
            <person name="Jia N."/>
            <person name="Wang J."/>
            <person name="Shi W."/>
            <person name="Du L."/>
            <person name="Sun Y."/>
            <person name="Zhan W."/>
            <person name="Jiang J.F."/>
            <person name="Wang Q."/>
            <person name="Zhang B."/>
            <person name="Ji P."/>
            <person name="Bell-Sakyi L."/>
            <person name="Cui X.M."/>
            <person name="Yuan T.T."/>
            <person name="Jiang B.G."/>
            <person name="Yang W.F."/>
            <person name="Lam T.T."/>
            <person name="Chang Q.C."/>
            <person name="Ding S.J."/>
            <person name="Wang X.J."/>
            <person name="Zhu J.G."/>
            <person name="Ruan X.D."/>
            <person name="Zhao L."/>
            <person name="Wei J.T."/>
            <person name="Ye R.Z."/>
            <person name="Que T.C."/>
            <person name="Du C.H."/>
            <person name="Zhou Y.H."/>
            <person name="Cheng J.X."/>
            <person name="Dai P.F."/>
            <person name="Guo W.B."/>
            <person name="Han X.H."/>
            <person name="Huang E.J."/>
            <person name="Li L.F."/>
            <person name="Wei W."/>
            <person name="Gao Y.C."/>
            <person name="Liu J.Z."/>
            <person name="Shao H.Z."/>
            <person name="Wang X."/>
            <person name="Wang C.C."/>
            <person name="Yang T.C."/>
            <person name="Huo Q.B."/>
            <person name="Li W."/>
            <person name="Chen H.Y."/>
            <person name="Chen S.E."/>
            <person name="Zhou L.G."/>
            <person name="Ni X.B."/>
            <person name="Tian J.H."/>
            <person name="Sheng Y."/>
            <person name="Liu T."/>
            <person name="Pan Y.S."/>
            <person name="Xia L.Y."/>
            <person name="Li J."/>
            <person name="Zhao F."/>
            <person name="Cao W.C."/>
        </authorList>
    </citation>
    <scope>NUCLEOTIDE SEQUENCE</scope>
    <source>
        <strain evidence="6">Rsan-2018</strain>
    </source>
</reference>
<dbReference type="Proteomes" id="UP000821837">
    <property type="component" value="Chromosome 1"/>
</dbReference>
<dbReference type="AlphaFoldDB" id="A0A9D4QMA0"/>
<dbReference type="InterPro" id="IPR045152">
    <property type="entry name" value="EDC4-like"/>
</dbReference>
<comment type="caution">
    <text evidence="6">The sequence shown here is derived from an EMBL/GenBank/DDBJ whole genome shotgun (WGS) entry which is preliminary data.</text>
</comment>
<evidence type="ECO:0000256" key="2">
    <source>
        <dbReference type="ARBA" id="ARBA00022490"/>
    </source>
</evidence>
<dbReference type="InterPro" id="IPR044938">
    <property type="entry name" value="EDC4_C_sf"/>
</dbReference>
<accession>A0A9D4QMA0</accession>
<keyword evidence="4" id="KW-0677">Repeat</keyword>
<gene>
    <name evidence="6" type="ORF">HPB52_008851</name>
</gene>
<reference evidence="6" key="2">
    <citation type="submission" date="2021-09" db="EMBL/GenBank/DDBJ databases">
        <authorList>
            <person name="Jia N."/>
            <person name="Wang J."/>
            <person name="Shi W."/>
            <person name="Du L."/>
            <person name="Sun Y."/>
            <person name="Zhan W."/>
            <person name="Jiang J."/>
            <person name="Wang Q."/>
            <person name="Zhang B."/>
            <person name="Ji P."/>
            <person name="Sakyi L.B."/>
            <person name="Cui X."/>
            <person name="Yuan T."/>
            <person name="Jiang B."/>
            <person name="Yang W."/>
            <person name="Lam T.T.-Y."/>
            <person name="Chang Q."/>
            <person name="Ding S."/>
            <person name="Wang X."/>
            <person name="Zhu J."/>
            <person name="Ruan X."/>
            <person name="Zhao L."/>
            <person name="Wei J."/>
            <person name="Que T."/>
            <person name="Du C."/>
            <person name="Cheng J."/>
            <person name="Dai P."/>
            <person name="Han X."/>
            <person name="Huang E."/>
            <person name="Gao Y."/>
            <person name="Liu J."/>
            <person name="Shao H."/>
            <person name="Ye R."/>
            <person name="Li L."/>
            <person name="Wei W."/>
            <person name="Wang X."/>
            <person name="Wang C."/>
            <person name="Huo Q."/>
            <person name="Li W."/>
            <person name="Guo W."/>
            <person name="Chen H."/>
            <person name="Chen S."/>
            <person name="Zhou L."/>
            <person name="Zhou L."/>
            <person name="Ni X."/>
            <person name="Tian J."/>
            <person name="Zhou Y."/>
            <person name="Sheng Y."/>
            <person name="Liu T."/>
            <person name="Pan Y."/>
            <person name="Xia L."/>
            <person name="Li J."/>
            <person name="Zhao F."/>
            <person name="Cao W."/>
        </authorList>
    </citation>
    <scope>NUCLEOTIDE SEQUENCE</scope>
    <source>
        <strain evidence="6">Rsan-2018</strain>
        <tissue evidence="6">Larvae</tissue>
    </source>
</reference>
<evidence type="ECO:0000256" key="4">
    <source>
        <dbReference type="ARBA" id="ARBA00022737"/>
    </source>
</evidence>
<keyword evidence="3" id="KW-0853">WD repeat</keyword>
<dbReference type="Gene3D" id="1.10.220.100">
    <property type="entry name" value="conserved c-terminal region of ge- 1"/>
    <property type="match status" value="1"/>
</dbReference>
<keyword evidence="7" id="KW-1185">Reference proteome</keyword>
<sequence>MRAELDEAVKKGVHVLKSGVLQALAAQQKMLVDNLKQEIYGALKETVGEAASGGMESHSNVNTPVPVDPHLVLQQITLLVHQGQYNMAFQQALSVADPAALVSTCEMVCPAIAIGQDPCPLEQPVLLSLIEQLCADLATRTAVKLRYLEEAVLSLDEENTVEQEHKKAVLMWLYQKIKELLKQNPPHDMERMAKRLIMVTQSSLNC</sequence>
<dbReference type="Gene3D" id="6.10.140.270">
    <property type="match status" value="1"/>
</dbReference>
<keyword evidence="2" id="KW-0963">Cytoplasm</keyword>
<proteinExistence type="predicted"/>
<evidence type="ECO:0000313" key="6">
    <source>
        <dbReference type="EMBL" id="KAH7983055.1"/>
    </source>
</evidence>
<dbReference type="GO" id="GO:0031087">
    <property type="term" value="P:deadenylation-independent decapping of nuclear-transcribed mRNA"/>
    <property type="evidence" value="ECO:0007669"/>
    <property type="project" value="InterPro"/>
</dbReference>
<evidence type="ECO:0000256" key="1">
    <source>
        <dbReference type="ARBA" id="ARBA00004496"/>
    </source>
</evidence>
<dbReference type="VEuPathDB" id="VectorBase:RSAN_052968"/>
<feature type="domain" description="Enhancer of mRNA-decapping protein 4 C-terminal" evidence="5">
    <location>
        <begin position="77"/>
        <end position="196"/>
    </location>
</feature>
<name>A0A9D4QMA0_RHISA</name>
<protein>
    <recommendedName>
        <fullName evidence="5">Enhancer of mRNA-decapping protein 4 C-terminal domain-containing protein</fullName>
    </recommendedName>
</protein>